<sequence length="233" mass="26331">MVSPAGHLDFYPNGGVVQPDCKAGDIRCGHHRASKLFVESIRQSCVFIAIQCPSYEKFVQGDCWGCEKNSCSPMGLKAKPLDKKSNNVKLFLMTNGYSPFCGSHYRVSVISSTDNTSWQHGGEFGVVGIDLIGARDYSGEILLSEKSIFYKNGTVYRRVLLATDVGDLLSVKFYFHYQGSLLNPMSWRIRSPTLYISSLVIEQLYPQRRWKFCFNPVKLDANTEYLLTREHLC</sequence>
<dbReference type="Gene3D" id="3.40.50.1820">
    <property type="entry name" value="alpha/beta hydrolase"/>
    <property type="match status" value="1"/>
</dbReference>
<dbReference type="Pfam" id="PF00151">
    <property type="entry name" value="Lipase"/>
    <property type="match status" value="1"/>
</dbReference>
<dbReference type="InterPro" id="IPR013818">
    <property type="entry name" value="Lipase"/>
</dbReference>
<evidence type="ECO:0000256" key="2">
    <source>
        <dbReference type="ARBA" id="ARBA00010701"/>
    </source>
</evidence>
<dbReference type="InterPro" id="IPR036392">
    <property type="entry name" value="PLAT/LH2_dom_sf"/>
</dbReference>
<evidence type="ECO:0000256" key="4">
    <source>
        <dbReference type="RuleBase" id="RU004262"/>
    </source>
</evidence>
<comment type="caution">
    <text evidence="6">The sequence shown here is derived from an EMBL/GenBank/DDBJ whole genome shotgun (WGS) entry which is preliminary data.</text>
</comment>
<name>A0A5N5TAP6_9CRUS</name>
<dbReference type="GO" id="GO:0005615">
    <property type="term" value="C:extracellular space"/>
    <property type="evidence" value="ECO:0007669"/>
    <property type="project" value="TreeGrafter"/>
</dbReference>
<dbReference type="GO" id="GO:0016298">
    <property type="term" value="F:lipase activity"/>
    <property type="evidence" value="ECO:0007669"/>
    <property type="project" value="InterPro"/>
</dbReference>
<dbReference type="PANTHER" id="PTHR11610">
    <property type="entry name" value="LIPASE"/>
    <property type="match status" value="1"/>
</dbReference>
<evidence type="ECO:0000259" key="5">
    <source>
        <dbReference type="Pfam" id="PF00151"/>
    </source>
</evidence>
<dbReference type="SUPFAM" id="SSF49723">
    <property type="entry name" value="Lipase/lipooxygenase domain (PLAT/LH2 domain)"/>
    <property type="match status" value="1"/>
</dbReference>
<dbReference type="PANTHER" id="PTHR11610:SF173">
    <property type="entry name" value="LIPASE DOMAIN-CONTAINING PROTEIN-RELATED"/>
    <property type="match status" value="1"/>
</dbReference>
<evidence type="ECO:0000313" key="7">
    <source>
        <dbReference type="Proteomes" id="UP000326759"/>
    </source>
</evidence>
<dbReference type="Gene3D" id="2.60.60.20">
    <property type="entry name" value="PLAT/LH2 domain"/>
    <property type="match status" value="1"/>
</dbReference>
<comment type="similarity">
    <text evidence="2 4">Belongs to the AB hydrolase superfamily. Lipase family.</text>
</comment>
<feature type="domain" description="Lipase" evidence="5">
    <location>
        <begin position="3"/>
        <end position="100"/>
    </location>
</feature>
<reference evidence="6 7" key="1">
    <citation type="journal article" date="2019" name="PLoS Biol.">
        <title>Sex chromosomes control vertical transmission of feminizing Wolbachia symbionts in an isopod.</title>
        <authorList>
            <person name="Becking T."/>
            <person name="Chebbi M.A."/>
            <person name="Giraud I."/>
            <person name="Moumen B."/>
            <person name="Laverre T."/>
            <person name="Caubet Y."/>
            <person name="Peccoud J."/>
            <person name="Gilbert C."/>
            <person name="Cordaux R."/>
        </authorList>
    </citation>
    <scope>NUCLEOTIDE SEQUENCE [LARGE SCALE GENOMIC DNA]</scope>
    <source>
        <strain evidence="6">ANa2</strain>
        <tissue evidence="6">Whole body excluding digestive tract and cuticle</tissue>
    </source>
</reference>
<dbReference type="Proteomes" id="UP000326759">
    <property type="component" value="Unassembled WGS sequence"/>
</dbReference>
<dbReference type="EMBL" id="SEYY01008392">
    <property type="protein sequence ID" value="KAB7502165.1"/>
    <property type="molecule type" value="Genomic_DNA"/>
</dbReference>
<dbReference type="GO" id="GO:0016042">
    <property type="term" value="P:lipid catabolic process"/>
    <property type="evidence" value="ECO:0007669"/>
    <property type="project" value="TreeGrafter"/>
</dbReference>
<dbReference type="InterPro" id="IPR029058">
    <property type="entry name" value="AB_hydrolase_fold"/>
</dbReference>
<evidence type="ECO:0000256" key="1">
    <source>
        <dbReference type="ARBA" id="ARBA00004613"/>
    </source>
</evidence>
<keyword evidence="7" id="KW-1185">Reference proteome</keyword>
<evidence type="ECO:0000256" key="3">
    <source>
        <dbReference type="ARBA" id="ARBA00022525"/>
    </source>
</evidence>
<dbReference type="InterPro" id="IPR000734">
    <property type="entry name" value="TAG_lipase"/>
</dbReference>
<dbReference type="AlphaFoldDB" id="A0A5N5TAP6"/>
<protein>
    <submittedName>
        <fullName evidence="6">Endothelial lipase</fullName>
    </submittedName>
</protein>
<dbReference type="OrthoDB" id="199913at2759"/>
<gene>
    <name evidence="6" type="primary">Lipg</name>
    <name evidence="6" type="ORF">Anas_13919</name>
</gene>
<dbReference type="PRINTS" id="PR00821">
    <property type="entry name" value="TAGLIPASE"/>
</dbReference>
<keyword evidence="3" id="KW-0964">Secreted</keyword>
<accession>A0A5N5TAP6</accession>
<proteinExistence type="inferred from homology"/>
<dbReference type="SUPFAM" id="SSF53474">
    <property type="entry name" value="alpha/beta-Hydrolases"/>
    <property type="match status" value="1"/>
</dbReference>
<comment type="subcellular location">
    <subcellularLocation>
        <location evidence="1">Secreted</location>
    </subcellularLocation>
</comment>
<organism evidence="6 7">
    <name type="scientific">Armadillidium nasatum</name>
    <dbReference type="NCBI Taxonomy" id="96803"/>
    <lineage>
        <taxon>Eukaryota</taxon>
        <taxon>Metazoa</taxon>
        <taxon>Ecdysozoa</taxon>
        <taxon>Arthropoda</taxon>
        <taxon>Crustacea</taxon>
        <taxon>Multicrustacea</taxon>
        <taxon>Malacostraca</taxon>
        <taxon>Eumalacostraca</taxon>
        <taxon>Peracarida</taxon>
        <taxon>Isopoda</taxon>
        <taxon>Oniscidea</taxon>
        <taxon>Crinocheta</taxon>
        <taxon>Armadillidiidae</taxon>
        <taxon>Armadillidium</taxon>
    </lineage>
</organism>
<evidence type="ECO:0000313" key="6">
    <source>
        <dbReference type="EMBL" id="KAB7502165.1"/>
    </source>
</evidence>